<dbReference type="InterPro" id="IPR000847">
    <property type="entry name" value="LysR_HTH_N"/>
</dbReference>
<dbReference type="Pfam" id="PF03466">
    <property type="entry name" value="LysR_substrate"/>
    <property type="match status" value="1"/>
</dbReference>
<dbReference type="PANTHER" id="PTHR30346:SF0">
    <property type="entry name" value="HCA OPERON TRANSCRIPTIONAL ACTIVATOR HCAR"/>
    <property type="match status" value="1"/>
</dbReference>
<keyword evidence="2" id="KW-0805">Transcription regulation</keyword>
<proteinExistence type="inferred from homology"/>
<keyword evidence="7" id="KW-1185">Reference proteome</keyword>
<sequence length="298" mass="30588">MVDLLRHVRFFVAIAEERQFGFAARRIGISQPPLSRGLQRLEAELGVRLFDRGPQGVDLTEAGAALLPHAHRLLQAEQTLRQAARGEAAGRSGVRLGVVPQLPLAASARLASTAAARAPGRARGGVTLHTASTTALVEAVAEGRLDVAVVVHPAVLGSLAAGAVVRLPTALLVPHPVARGAPARLRELIRVPLAVPPREDNPPAHDLLVDTLDEHGVTAGTTRAADERAAVALAATGRACVLTADPAVGAAGVLRVPVPGDVLPLRLRVVAPGGSPGERPPELVAALTAALVEPAGTP</sequence>
<evidence type="ECO:0000259" key="5">
    <source>
        <dbReference type="PROSITE" id="PS50931"/>
    </source>
</evidence>
<comment type="caution">
    <text evidence="6">The sequence shown here is derived from an EMBL/GenBank/DDBJ whole genome shotgun (WGS) entry which is preliminary data.</text>
</comment>
<evidence type="ECO:0000313" key="6">
    <source>
        <dbReference type="EMBL" id="MCO1656375.1"/>
    </source>
</evidence>
<dbReference type="Gene3D" id="1.10.10.10">
    <property type="entry name" value="Winged helix-like DNA-binding domain superfamily/Winged helix DNA-binding domain"/>
    <property type="match status" value="1"/>
</dbReference>
<accession>A0ABT1A0E7</accession>
<dbReference type="PANTHER" id="PTHR30346">
    <property type="entry name" value="TRANSCRIPTIONAL DUAL REGULATOR HCAR-RELATED"/>
    <property type="match status" value="1"/>
</dbReference>
<dbReference type="InterPro" id="IPR036388">
    <property type="entry name" value="WH-like_DNA-bd_sf"/>
</dbReference>
<feature type="domain" description="HTH lysR-type" evidence="5">
    <location>
        <begin position="3"/>
        <end position="60"/>
    </location>
</feature>
<dbReference type="RefSeq" id="WP_252439024.1">
    <property type="nucleotide sequence ID" value="NZ_JAGSOV010000034.1"/>
</dbReference>
<evidence type="ECO:0000256" key="2">
    <source>
        <dbReference type="ARBA" id="ARBA00023015"/>
    </source>
</evidence>
<protein>
    <submittedName>
        <fullName evidence="6">LysR family transcriptional regulator</fullName>
    </submittedName>
</protein>
<dbReference type="Pfam" id="PF00126">
    <property type="entry name" value="HTH_1"/>
    <property type="match status" value="1"/>
</dbReference>
<keyword evidence="3" id="KW-0238">DNA-binding</keyword>
<dbReference type="InterPro" id="IPR036390">
    <property type="entry name" value="WH_DNA-bd_sf"/>
</dbReference>
<evidence type="ECO:0000256" key="3">
    <source>
        <dbReference type="ARBA" id="ARBA00023125"/>
    </source>
</evidence>
<evidence type="ECO:0000256" key="1">
    <source>
        <dbReference type="ARBA" id="ARBA00009437"/>
    </source>
</evidence>
<evidence type="ECO:0000313" key="7">
    <source>
        <dbReference type="Proteomes" id="UP001165283"/>
    </source>
</evidence>
<organism evidence="6 7">
    <name type="scientific">Pseudonocardia humida</name>
    <dbReference type="NCBI Taxonomy" id="2800819"/>
    <lineage>
        <taxon>Bacteria</taxon>
        <taxon>Bacillati</taxon>
        <taxon>Actinomycetota</taxon>
        <taxon>Actinomycetes</taxon>
        <taxon>Pseudonocardiales</taxon>
        <taxon>Pseudonocardiaceae</taxon>
        <taxon>Pseudonocardia</taxon>
    </lineage>
</organism>
<keyword evidence="4" id="KW-0804">Transcription</keyword>
<gene>
    <name evidence="6" type="ORF">KDL28_15040</name>
</gene>
<dbReference type="Proteomes" id="UP001165283">
    <property type="component" value="Unassembled WGS sequence"/>
</dbReference>
<dbReference type="EMBL" id="JAGSOV010000034">
    <property type="protein sequence ID" value="MCO1656375.1"/>
    <property type="molecule type" value="Genomic_DNA"/>
</dbReference>
<dbReference type="PRINTS" id="PR00039">
    <property type="entry name" value="HTHLYSR"/>
</dbReference>
<dbReference type="SUPFAM" id="SSF46785">
    <property type="entry name" value="Winged helix' DNA-binding domain"/>
    <property type="match status" value="1"/>
</dbReference>
<dbReference type="SUPFAM" id="SSF53850">
    <property type="entry name" value="Periplasmic binding protein-like II"/>
    <property type="match status" value="1"/>
</dbReference>
<evidence type="ECO:0000256" key="4">
    <source>
        <dbReference type="ARBA" id="ARBA00023163"/>
    </source>
</evidence>
<dbReference type="InterPro" id="IPR005119">
    <property type="entry name" value="LysR_subst-bd"/>
</dbReference>
<name>A0ABT1A0E7_9PSEU</name>
<reference evidence="6" key="1">
    <citation type="submission" date="2021-04" db="EMBL/GenBank/DDBJ databases">
        <title>Pseudonocardia sp. nov., isolated from sandy soil of mangrove forest.</title>
        <authorList>
            <person name="Zan Z."/>
            <person name="Huang R."/>
            <person name="Liu W."/>
        </authorList>
    </citation>
    <scope>NUCLEOTIDE SEQUENCE</scope>
    <source>
        <strain evidence="6">S2-4</strain>
    </source>
</reference>
<comment type="similarity">
    <text evidence="1">Belongs to the LysR transcriptional regulatory family.</text>
</comment>
<dbReference type="PROSITE" id="PS50931">
    <property type="entry name" value="HTH_LYSR"/>
    <property type="match status" value="1"/>
</dbReference>
<dbReference type="Gene3D" id="3.40.190.10">
    <property type="entry name" value="Periplasmic binding protein-like II"/>
    <property type="match status" value="2"/>
</dbReference>